<feature type="region of interest" description="Disordered" evidence="1">
    <location>
        <begin position="1"/>
        <end position="32"/>
    </location>
</feature>
<dbReference type="Proteomes" id="UP000789570">
    <property type="component" value="Unassembled WGS sequence"/>
</dbReference>
<gene>
    <name evidence="2" type="ORF">FCALED_LOCUS10638</name>
</gene>
<evidence type="ECO:0000313" key="3">
    <source>
        <dbReference type="Proteomes" id="UP000789570"/>
    </source>
</evidence>
<proteinExistence type="predicted"/>
<feature type="non-terminal residue" evidence="2">
    <location>
        <position position="172"/>
    </location>
</feature>
<reference evidence="2" key="1">
    <citation type="submission" date="2021-06" db="EMBL/GenBank/DDBJ databases">
        <authorList>
            <person name="Kallberg Y."/>
            <person name="Tangrot J."/>
            <person name="Rosling A."/>
        </authorList>
    </citation>
    <scope>NUCLEOTIDE SEQUENCE</scope>
    <source>
        <strain evidence="2">UK204</strain>
    </source>
</reference>
<dbReference type="AlphaFoldDB" id="A0A9N9DPD7"/>
<dbReference type="EMBL" id="CAJVPQ010004001">
    <property type="protein sequence ID" value="CAG8642390.1"/>
    <property type="molecule type" value="Genomic_DNA"/>
</dbReference>
<sequence>NNKRLGQNKNLMPNSEYQEYNSDDQTNSSVTEPEAISNINITKKSLFTFFEILIIDFSDTLSFANVKYFITKINKTKDTKSQVEPVSIKKIEYTSLDEVDSITEINKTKNIKLMSVFDDHNEVEKDTKSQVKPVSAKRVKRISVSDDHTELVAHNEVEKHILSRRLTCKKRT</sequence>
<accession>A0A9N9DPD7</accession>
<name>A0A9N9DPD7_9GLOM</name>
<evidence type="ECO:0000313" key="2">
    <source>
        <dbReference type="EMBL" id="CAG8642390.1"/>
    </source>
</evidence>
<evidence type="ECO:0000256" key="1">
    <source>
        <dbReference type="SAM" id="MobiDB-lite"/>
    </source>
</evidence>
<protein>
    <submittedName>
        <fullName evidence="2">5873_t:CDS:1</fullName>
    </submittedName>
</protein>
<organism evidence="2 3">
    <name type="scientific">Funneliformis caledonium</name>
    <dbReference type="NCBI Taxonomy" id="1117310"/>
    <lineage>
        <taxon>Eukaryota</taxon>
        <taxon>Fungi</taxon>
        <taxon>Fungi incertae sedis</taxon>
        <taxon>Mucoromycota</taxon>
        <taxon>Glomeromycotina</taxon>
        <taxon>Glomeromycetes</taxon>
        <taxon>Glomerales</taxon>
        <taxon>Glomeraceae</taxon>
        <taxon>Funneliformis</taxon>
    </lineage>
</organism>
<keyword evidence="3" id="KW-1185">Reference proteome</keyword>
<comment type="caution">
    <text evidence="2">The sequence shown here is derived from an EMBL/GenBank/DDBJ whole genome shotgun (WGS) entry which is preliminary data.</text>
</comment>